<evidence type="ECO:0000256" key="2">
    <source>
        <dbReference type="ARBA" id="ARBA00022630"/>
    </source>
</evidence>
<accession>A0AAD4IFQ9</accession>
<gene>
    <name evidence="5" type="ORF">G6011_04012</name>
</gene>
<comment type="similarity">
    <text evidence="1">Belongs to the oxygen-dependent FAD-linked oxidoreductase family.</text>
</comment>
<sequence length="245" mass="26556">MNENRVAWNSSAGLSPACATSLSFTVKTFIATHTKFAMRGGGHMPIFDAANINSTGNSISSTNLNTLELSGKWRDDEKTINTGPRPRWGNVFNYLDFTNNTVIGGRLAPVGVPDLLLGGEISWYSVKHGIASSKGKIKAYVAVLADGTIATSDLYWALGGGANSFALITRFDLQTFPSILSFLADAHYGSTIETQDAFLAAVLNMALTNDEDLASKMIPVCHWDPAPPLHRRKHSFSQRHLRANI</sequence>
<dbReference type="GO" id="GO:0016491">
    <property type="term" value="F:oxidoreductase activity"/>
    <property type="evidence" value="ECO:0007669"/>
    <property type="project" value="UniProtKB-KW"/>
</dbReference>
<dbReference type="Proteomes" id="UP001199106">
    <property type="component" value="Unassembled WGS sequence"/>
</dbReference>
<keyword evidence="2" id="KW-0285">Flavoprotein</keyword>
<proteinExistence type="inferred from homology"/>
<dbReference type="AlphaFoldDB" id="A0AAD4IFQ9"/>
<protein>
    <submittedName>
        <fullName evidence="5">Uncharacterized protein</fullName>
    </submittedName>
</protein>
<dbReference type="PANTHER" id="PTHR42973:SF13">
    <property type="entry name" value="FAD-BINDING PCMH-TYPE DOMAIN-CONTAINING PROTEIN"/>
    <property type="match status" value="1"/>
</dbReference>
<dbReference type="GO" id="GO:0050660">
    <property type="term" value="F:flavin adenine dinucleotide binding"/>
    <property type="evidence" value="ECO:0007669"/>
    <property type="project" value="InterPro"/>
</dbReference>
<keyword evidence="3" id="KW-0274">FAD</keyword>
<evidence type="ECO:0000313" key="6">
    <source>
        <dbReference type="Proteomes" id="UP001199106"/>
    </source>
</evidence>
<dbReference type="InterPro" id="IPR016169">
    <property type="entry name" value="FAD-bd_PCMH_sub2"/>
</dbReference>
<dbReference type="Gene3D" id="3.30.465.10">
    <property type="match status" value="1"/>
</dbReference>
<dbReference type="InterPro" id="IPR036318">
    <property type="entry name" value="FAD-bd_PCMH-like_sf"/>
</dbReference>
<dbReference type="InterPro" id="IPR050416">
    <property type="entry name" value="FAD-linked_Oxidoreductase"/>
</dbReference>
<dbReference type="EMBL" id="JAANER010000002">
    <property type="protein sequence ID" value="KAG9193977.1"/>
    <property type="molecule type" value="Genomic_DNA"/>
</dbReference>
<keyword evidence="6" id="KW-1185">Reference proteome</keyword>
<name>A0AAD4IFQ9_9PLEO</name>
<organism evidence="5 6">
    <name type="scientific">Alternaria panax</name>
    <dbReference type="NCBI Taxonomy" id="48097"/>
    <lineage>
        <taxon>Eukaryota</taxon>
        <taxon>Fungi</taxon>
        <taxon>Dikarya</taxon>
        <taxon>Ascomycota</taxon>
        <taxon>Pezizomycotina</taxon>
        <taxon>Dothideomycetes</taxon>
        <taxon>Pleosporomycetidae</taxon>
        <taxon>Pleosporales</taxon>
        <taxon>Pleosporineae</taxon>
        <taxon>Pleosporaceae</taxon>
        <taxon>Alternaria</taxon>
        <taxon>Alternaria sect. Panax</taxon>
    </lineage>
</organism>
<evidence type="ECO:0000256" key="4">
    <source>
        <dbReference type="ARBA" id="ARBA00023002"/>
    </source>
</evidence>
<reference evidence="5" key="1">
    <citation type="submission" date="2021-07" db="EMBL/GenBank/DDBJ databases">
        <title>Genome Resource of American Ginseng Black Spot Pathogen Alternaria panax.</title>
        <authorList>
            <person name="Qiu C."/>
            <person name="Wang W."/>
            <person name="Liu Z."/>
        </authorList>
    </citation>
    <scope>NUCLEOTIDE SEQUENCE</scope>
    <source>
        <strain evidence="5">BNCC115425</strain>
    </source>
</reference>
<keyword evidence="4" id="KW-0560">Oxidoreductase</keyword>
<evidence type="ECO:0000256" key="3">
    <source>
        <dbReference type="ARBA" id="ARBA00022827"/>
    </source>
</evidence>
<comment type="caution">
    <text evidence="5">The sequence shown here is derived from an EMBL/GenBank/DDBJ whole genome shotgun (WGS) entry which is preliminary data.</text>
</comment>
<evidence type="ECO:0000256" key="1">
    <source>
        <dbReference type="ARBA" id="ARBA00005466"/>
    </source>
</evidence>
<dbReference type="PANTHER" id="PTHR42973">
    <property type="entry name" value="BINDING OXIDOREDUCTASE, PUTATIVE (AFU_ORTHOLOGUE AFUA_1G17690)-RELATED"/>
    <property type="match status" value="1"/>
</dbReference>
<evidence type="ECO:0000313" key="5">
    <source>
        <dbReference type="EMBL" id="KAG9193977.1"/>
    </source>
</evidence>
<dbReference type="SUPFAM" id="SSF56176">
    <property type="entry name" value="FAD-binding/transporter-associated domain-like"/>
    <property type="match status" value="1"/>
</dbReference>